<evidence type="ECO:0000256" key="4">
    <source>
        <dbReference type="SAM" id="Phobius"/>
    </source>
</evidence>
<keyword evidence="4" id="KW-1133">Transmembrane helix</keyword>
<accession>A0A6H1TZK2</accession>
<evidence type="ECO:0000256" key="1">
    <source>
        <dbReference type="ARBA" id="ARBA00010541"/>
    </source>
</evidence>
<feature type="transmembrane region" description="Helical" evidence="4">
    <location>
        <begin position="49"/>
        <end position="65"/>
    </location>
</feature>
<evidence type="ECO:0000313" key="6">
    <source>
        <dbReference type="Proteomes" id="UP000500857"/>
    </source>
</evidence>
<name>A0A6H1TZK2_9CYAN</name>
<dbReference type="SUPFAM" id="SSF50494">
    <property type="entry name" value="Trypsin-like serine proteases"/>
    <property type="match status" value="1"/>
</dbReference>
<dbReference type="GO" id="GO:0006508">
    <property type="term" value="P:proteolysis"/>
    <property type="evidence" value="ECO:0007669"/>
    <property type="project" value="UniProtKB-KW"/>
</dbReference>
<keyword evidence="2" id="KW-0645">Protease</keyword>
<dbReference type="InterPro" id="IPR051201">
    <property type="entry name" value="Chloro_Bact_Ser_Proteases"/>
</dbReference>
<comment type="similarity">
    <text evidence="1">Belongs to the peptidase S1C family.</text>
</comment>
<evidence type="ECO:0000256" key="3">
    <source>
        <dbReference type="ARBA" id="ARBA00022801"/>
    </source>
</evidence>
<dbReference type="PANTHER" id="PTHR43343">
    <property type="entry name" value="PEPTIDASE S12"/>
    <property type="match status" value="1"/>
</dbReference>
<keyword evidence="4" id="KW-0812">Transmembrane</keyword>
<dbReference type="InterPro" id="IPR009003">
    <property type="entry name" value="Peptidase_S1_PA"/>
</dbReference>
<sequence length="316" mass="34930">MRTTRRSRQASKAFDLWHPRTVTLLFFSRTKLVICPSPKFRSLPRRHRSIVAIAGLCVAIAWPSVTLEDGSIASPGALGRCADAVAEAISESLSDGQVREIARQVTVRIFSDGGAGSGAIVDRDGDTYTVLTNDHVLDNEENPAYAVMTADGERYDAERLETLDFGDLDVAVVQFRSDRPYPVVEWGDTTAISVGDRVYASGFPNWYFSDDSLTSTRDWGTKAYRLTTGEIGMYSARSLERGYQLGYTNDIQNGMSGGPVLDASGRLIAINGRLKYPLLGIDVFKFEDGTQPSVELFKQMESLSWAIPSCRIRERF</sequence>
<dbReference type="AlphaFoldDB" id="A0A6H1TZK2"/>
<dbReference type="Pfam" id="PF13365">
    <property type="entry name" value="Trypsin_2"/>
    <property type="match status" value="1"/>
</dbReference>
<dbReference type="EMBL" id="CP051167">
    <property type="protein sequence ID" value="QIZ71835.1"/>
    <property type="molecule type" value="Genomic_DNA"/>
</dbReference>
<dbReference type="Gene3D" id="2.40.10.10">
    <property type="entry name" value="Trypsin-like serine proteases"/>
    <property type="match status" value="2"/>
</dbReference>
<evidence type="ECO:0000256" key="2">
    <source>
        <dbReference type="ARBA" id="ARBA00022670"/>
    </source>
</evidence>
<dbReference type="KEGG" id="oxy:HCG48_15640"/>
<keyword evidence="3" id="KW-0378">Hydrolase</keyword>
<proteinExistence type="inferred from homology"/>
<evidence type="ECO:0000313" key="5">
    <source>
        <dbReference type="EMBL" id="QIZ71835.1"/>
    </source>
</evidence>
<gene>
    <name evidence="5" type="ORF">HCG48_15640</name>
</gene>
<organism evidence="5 6">
    <name type="scientific">Oxynema aestuarii AP17</name>
    <dbReference type="NCBI Taxonomy" id="2064643"/>
    <lineage>
        <taxon>Bacteria</taxon>
        <taxon>Bacillati</taxon>
        <taxon>Cyanobacteriota</taxon>
        <taxon>Cyanophyceae</taxon>
        <taxon>Oscillatoriophycideae</taxon>
        <taxon>Oscillatoriales</taxon>
        <taxon>Oscillatoriaceae</taxon>
        <taxon>Oxynema</taxon>
        <taxon>Oxynema aestuarii</taxon>
    </lineage>
</organism>
<protein>
    <submittedName>
        <fullName evidence="5">Trypsin-like peptidase domain-containing protein</fullName>
    </submittedName>
</protein>
<dbReference type="PANTHER" id="PTHR43343:SF3">
    <property type="entry name" value="PROTEASE DO-LIKE 8, CHLOROPLASTIC"/>
    <property type="match status" value="1"/>
</dbReference>
<dbReference type="Proteomes" id="UP000500857">
    <property type="component" value="Chromosome"/>
</dbReference>
<dbReference type="InterPro" id="IPR043504">
    <property type="entry name" value="Peptidase_S1_PA_chymotrypsin"/>
</dbReference>
<keyword evidence="4" id="KW-0472">Membrane</keyword>
<keyword evidence="6" id="KW-1185">Reference proteome</keyword>
<reference evidence="5 6" key="1">
    <citation type="submission" date="2020-04" db="EMBL/GenBank/DDBJ databases">
        <authorList>
            <person name="Basu S."/>
            <person name="Maruthanayagam V."/>
            <person name="Chakraborty S."/>
            <person name="Pramanik A."/>
            <person name="Mukherjee J."/>
            <person name="Brink B."/>
        </authorList>
    </citation>
    <scope>NUCLEOTIDE SEQUENCE [LARGE SCALE GENOMIC DNA]</scope>
    <source>
        <strain evidence="5 6">AP17</strain>
    </source>
</reference>
<dbReference type="GO" id="GO:0008233">
    <property type="term" value="F:peptidase activity"/>
    <property type="evidence" value="ECO:0007669"/>
    <property type="project" value="UniProtKB-KW"/>
</dbReference>